<dbReference type="RefSeq" id="WP_091176246.1">
    <property type="nucleotide sequence ID" value="NZ_FNCG01000031.1"/>
</dbReference>
<sequence length="275" mass="29823">MQKTIQILFPVILCMLFSCKKDRQSAPATIPPITSGSNTLYSDSIFFVQASDNNVKSLLSSKGKFSSLPDGLSFNENTGEINVNSSETGLRYKVTFTPNDGGAPQTSTIIISGINYQDKIYNLSQGDSIAVPIYNANPKLTLPGTDGSNLFDQNGGCKKAGIDVNNRDGIINLALSVRNQGIDTGATQQVKLAYRLNDASKNSLNGLEVKIYFYRTANEIPQYLLDLLTARKMQMLGAVASQTNQQSNVVTLSSIAFNVKRPVKARPPCIIVVSR</sequence>
<dbReference type="PROSITE" id="PS51257">
    <property type="entry name" value="PROKAR_LIPOPROTEIN"/>
    <property type="match status" value="1"/>
</dbReference>
<dbReference type="InterPro" id="IPR013783">
    <property type="entry name" value="Ig-like_fold"/>
</dbReference>
<accession>A0A1G8N437</accession>
<protein>
    <submittedName>
        <fullName evidence="1">Uncharacterized protein</fullName>
    </submittedName>
</protein>
<gene>
    <name evidence="1" type="ORF">SAMN05192573_1318</name>
</gene>
<dbReference type="AlphaFoldDB" id="A0A1G8N437"/>
<dbReference type="Proteomes" id="UP000199705">
    <property type="component" value="Unassembled WGS sequence"/>
</dbReference>
<proteinExistence type="predicted"/>
<evidence type="ECO:0000313" key="2">
    <source>
        <dbReference type="Proteomes" id="UP000199705"/>
    </source>
</evidence>
<reference evidence="2" key="1">
    <citation type="submission" date="2016-10" db="EMBL/GenBank/DDBJ databases">
        <authorList>
            <person name="Varghese N."/>
            <person name="Submissions S."/>
        </authorList>
    </citation>
    <scope>NUCLEOTIDE SEQUENCE [LARGE SCALE GENOMIC DNA]</scope>
    <source>
        <strain evidence="2">Gh-67</strain>
    </source>
</reference>
<evidence type="ECO:0000313" key="1">
    <source>
        <dbReference type="EMBL" id="SDI74952.1"/>
    </source>
</evidence>
<dbReference type="EMBL" id="FNCG01000031">
    <property type="protein sequence ID" value="SDI74952.1"/>
    <property type="molecule type" value="Genomic_DNA"/>
</dbReference>
<keyword evidence="2" id="KW-1185">Reference proteome</keyword>
<organism evidence="1 2">
    <name type="scientific">Mucilaginibacter gossypii</name>
    <dbReference type="NCBI Taxonomy" id="551996"/>
    <lineage>
        <taxon>Bacteria</taxon>
        <taxon>Pseudomonadati</taxon>
        <taxon>Bacteroidota</taxon>
        <taxon>Sphingobacteriia</taxon>
        <taxon>Sphingobacteriales</taxon>
        <taxon>Sphingobacteriaceae</taxon>
        <taxon>Mucilaginibacter</taxon>
    </lineage>
</organism>
<dbReference type="Gene3D" id="2.60.40.10">
    <property type="entry name" value="Immunoglobulins"/>
    <property type="match status" value="1"/>
</dbReference>
<name>A0A1G8N437_9SPHI</name>